<reference evidence="2 3" key="1">
    <citation type="submission" date="2020-08" db="EMBL/GenBank/DDBJ databases">
        <title>Genomic Encyclopedia of Type Strains, Phase IV (KMG-IV): sequencing the most valuable type-strain genomes for metagenomic binning, comparative biology and taxonomic classification.</title>
        <authorList>
            <person name="Goeker M."/>
        </authorList>
    </citation>
    <scope>NUCLEOTIDE SEQUENCE [LARGE SCALE GENOMIC DNA]</scope>
    <source>
        <strain evidence="2 3">DSM 44197</strain>
    </source>
</reference>
<keyword evidence="3" id="KW-1185">Reference proteome</keyword>
<evidence type="ECO:0000259" key="1">
    <source>
        <dbReference type="Pfam" id="PF01526"/>
    </source>
</evidence>
<name>A0A7W3LS02_ACTNM</name>
<dbReference type="GO" id="GO:0006313">
    <property type="term" value="P:DNA transposition"/>
    <property type="evidence" value="ECO:0007669"/>
    <property type="project" value="InterPro"/>
</dbReference>
<evidence type="ECO:0000313" key="3">
    <source>
        <dbReference type="Proteomes" id="UP000572680"/>
    </source>
</evidence>
<comment type="caution">
    <text evidence="2">The sequence shown here is derived from an EMBL/GenBank/DDBJ whole genome shotgun (WGS) entry which is preliminary data.</text>
</comment>
<proteinExistence type="predicted"/>
<accession>A0A7W3LS02</accession>
<dbReference type="InterPro" id="IPR002513">
    <property type="entry name" value="Tn3_Tnp_DDE_dom"/>
</dbReference>
<feature type="domain" description="Tn3 transposase DDE" evidence="1">
    <location>
        <begin position="1"/>
        <end position="60"/>
    </location>
</feature>
<dbReference type="Proteomes" id="UP000572680">
    <property type="component" value="Unassembled WGS sequence"/>
</dbReference>
<evidence type="ECO:0000313" key="2">
    <source>
        <dbReference type="EMBL" id="MBA8953152.1"/>
    </source>
</evidence>
<dbReference type="GO" id="GO:0004803">
    <property type="term" value="F:transposase activity"/>
    <property type="evidence" value="ECO:0007669"/>
    <property type="project" value="InterPro"/>
</dbReference>
<dbReference type="Pfam" id="PF01526">
    <property type="entry name" value="DDE_Tnp_Tn3"/>
    <property type="match status" value="1"/>
</dbReference>
<dbReference type="AlphaFoldDB" id="A0A7W3LS02"/>
<gene>
    <name evidence="2" type="ORF">HNR61_004802</name>
</gene>
<organism evidence="2 3">
    <name type="scientific">Actinomadura namibiensis</name>
    <dbReference type="NCBI Taxonomy" id="182080"/>
    <lineage>
        <taxon>Bacteria</taxon>
        <taxon>Bacillati</taxon>
        <taxon>Actinomycetota</taxon>
        <taxon>Actinomycetes</taxon>
        <taxon>Streptosporangiales</taxon>
        <taxon>Thermomonosporaceae</taxon>
        <taxon>Actinomadura</taxon>
    </lineage>
</organism>
<protein>
    <submittedName>
        <fullName evidence="2">TnpA family transposase</fullName>
    </submittedName>
</protein>
<dbReference type="EMBL" id="JACJIA010000006">
    <property type="protein sequence ID" value="MBA8953152.1"/>
    <property type="molecule type" value="Genomic_DNA"/>
</dbReference>
<sequence>MIEGLLRHGTDAEIDASYTDTHGATVGGFVGFAFTELLGFKLLPRLKNLGGIQLYAPPPTRLADRSWPTSSSSGSRARRLRPFDITLPNTTMTRTAYTALLVQINAALRDSR</sequence>